<dbReference type="Proteomes" id="UP000030680">
    <property type="component" value="Unassembled WGS sequence"/>
</dbReference>
<dbReference type="AlphaFoldDB" id="M2WTA8"/>
<evidence type="ECO:0000313" key="2">
    <source>
        <dbReference type="Proteomes" id="UP000030680"/>
    </source>
</evidence>
<dbReference type="Gramene" id="EME27140">
    <property type="protein sequence ID" value="EME27140"/>
    <property type="gene ID" value="Gasu_52430"/>
</dbReference>
<dbReference type="KEGG" id="gsl:Gasu_52430"/>
<keyword evidence="2" id="KW-1185">Reference proteome</keyword>
<reference evidence="2" key="1">
    <citation type="journal article" date="2013" name="Science">
        <title>Gene transfer from bacteria and archaea facilitated evolution of an extremophilic eukaryote.</title>
        <authorList>
            <person name="Schonknecht G."/>
            <person name="Chen W.H."/>
            <person name="Ternes C.M."/>
            <person name="Barbier G.G."/>
            <person name="Shrestha R.P."/>
            <person name="Stanke M."/>
            <person name="Brautigam A."/>
            <person name="Baker B.J."/>
            <person name="Banfield J.F."/>
            <person name="Garavito R.M."/>
            <person name="Carr K."/>
            <person name="Wilkerson C."/>
            <person name="Rensing S.A."/>
            <person name="Gagneul D."/>
            <person name="Dickenson N.E."/>
            <person name="Oesterhelt C."/>
            <person name="Lercher M.J."/>
            <person name="Weber A.P."/>
        </authorList>
    </citation>
    <scope>NUCLEOTIDE SEQUENCE [LARGE SCALE GENOMIC DNA]</scope>
    <source>
        <strain evidence="2">074W</strain>
    </source>
</reference>
<sequence length="90" mass="10650">MSTFIRYPIVGSLLNLSNCPLFHKNLNTVFRRASSFLSCNSIRTFCAAPYVCAPERNFYLLRRSFLYKSHLFNVISSQREHSKWFFIIDF</sequence>
<gene>
    <name evidence="1" type="ORF">Gasu_52430</name>
</gene>
<dbReference type="EMBL" id="KB454536">
    <property type="protein sequence ID" value="EME27140.1"/>
    <property type="molecule type" value="Genomic_DNA"/>
</dbReference>
<organism evidence="1 2">
    <name type="scientific">Galdieria sulphuraria</name>
    <name type="common">Red alga</name>
    <dbReference type="NCBI Taxonomy" id="130081"/>
    <lineage>
        <taxon>Eukaryota</taxon>
        <taxon>Rhodophyta</taxon>
        <taxon>Bangiophyceae</taxon>
        <taxon>Galdieriales</taxon>
        <taxon>Galdieriaceae</taxon>
        <taxon>Galdieria</taxon>
    </lineage>
</organism>
<dbReference type="RefSeq" id="XP_005703660.1">
    <property type="nucleotide sequence ID" value="XM_005703603.1"/>
</dbReference>
<proteinExistence type="predicted"/>
<protein>
    <submittedName>
        <fullName evidence="1">Uncharacterized protein</fullName>
    </submittedName>
</protein>
<dbReference type="GeneID" id="17086071"/>
<evidence type="ECO:0000313" key="1">
    <source>
        <dbReference type="EMBL" id="EME27140.1"/>
    </source>
</evidence>
<name>M2WTA8_GALSU</name>
<accession>M2WTA8</accession>